<gene>
    <name evidence="3" type="ORF">CC1G_14975</name>
</gene>
<reference evidence="3 4" key="1">
    <citation type="journal article" date="2010" name="Proc. Natl. Acad. Sci. U.S.A.">
        <title>Insights into evolution of multicellular fungi from the assembled chromosomes of the mushroom Coprinopsis cinerea (Coprinus cinereus).</title>
        <authorList>
            <person name="Stajich J.E."/>
            <person name="Wilke S.K."/>
            <person name="Ahren D."/>
            <person name="Au C.H."/>
            <person name="Birren B.W."/>
            <person name="Borodovsky M."/>
            <person name="Burns C."/>
            <person name="Canback B."/>
            <person name="Casselton L.A."/>
            <person name="Cheng C.K."/>
            <person name="Deng J."/>
            <person name="Dietrich F.S."/>
            <person name="Fargo D.C."/>
            <person name="Farman M.L."/>
            <person name="Gathman A.C."/>
            <person name="Goldberg J."/>
            <person name="Guigo R."/>
            <person name="Hoegger P.J."/>
            <person name="Hooker J.B."/>
            <person name="Huggins A."/>
            <person name="James T.Y."/>
            <person name="Kamada T."/>
            <person name="Kilaru S."/>
            <person name="Kodira C."/>
            <person name="Kues U."/>
            <person name="Kupfer D."/>
            <person name="Kwan H.S."/>
            <person name="Lomsadze A."/>
            <person name="Li W."/>
            <person name="Lilly W.W."/>
            <person name="Ma L.J."/>
            <person name="Mackey A.J."/>
            <person name="Manning G."/>
            <person name="Martin F."/>
            <person name="Muraguchi H."/>
            <person name="Natvig D.O."/>
            <person name="Palmerini H."/>
            <person name="Ramesh M.A."/>
            <person name="Rehmeyer C.J."/>
            <person name="Roe B.A."/>
            <person name="Shenoy N."/>
            <person name="Stanke M."/>
            <person name="Ter-Hovhannisyan V."/>
            <person name="Tunlid A."/>
            <person name="Velagapudi R."/>
            <person name="Vision T.J."/>
            <person name="Zeng Q."/>
            <person name="Zolan M.E."/>
            <person name="Pukkila P.J."/>
        </authorList>
    </citation>
    <scope>NUCLEOTIDE SEQUENCE [LARGE SCALE GENOMIC DNA]</scope>
    <source>
        <strain evidence="4">Okayama-7 / 130 / ATCC MYA-4618 / FGSC 9003</strain>
    </source>
</reference>
<keyword evidence="4" id="KW-1185">Reference proteome</keyword>
<evidence type="ECO:0000256" key="2">
    <source>
        <dbReference type="SAM" id="Phobius"/>
    </source>
</evidence>
<dbReference type="EMBL" id="AACS02000008">
    <property type="protein sequence ID" value="EFI27150.1"/>
    <property type="molecule type" value="Genomic_DNA"/>
</dbReference>
<feature type="transmembrane region" description="Helical" evidence="2">
    <location>
        <begin position="22"/>
        <end position="44"/>
    </location>
</feature>
<evidence type="ECO:0000313" key="4">
    <source>
        <dbReference type="Proteomes" id="UP000001861"/>
    </source>
</evidence>
<dbReference type="GeneID" id="9380234"/>
<sequence>MEATDAATHSRNRIHFEPSTRIVVGAVIGSIVGVIFLLALFLLWRHYWRARNAERTEEVVVEEGKQPPHGIESEFLDSMSDPDPFAAGEVRTIVSSAHNTSPTLTPSSSPQKSEFERDSKFGNDDHVTHFHDVSMTEMRQSRASGDLTGIPELSRTFVAHVRATARSPPPAV</sequence>
<organism evidence="3 4">
    <name type="scientific">Coprinopsis cinerea (strain Okayama-7 / 130 / ATCC MYA-4618 / FGSC 9003)</name>
    <name type="common">Inky cap fungus</name>
    <name type="synonym">Hormographiella aspergillata</name>
    <dbReference type="NCBI Taxonomy" id="240176"/>
    <lineage>
        <taxon>Eukaryota</taxon>
        <taxon>Fungi</taxon>
        <taxon>Dikarya</taxon>
        <taxon>Basidiomycota</taxon>
        <taxon>Agaricomycotina</taxon>
        <taxon>Agaricomycetes</taxon>
        <taxon>Agaricomycetidae</taxon>
        <taxon>Agaricales</taxon>
        <taxon>Agaricineae</taxon>
        <taxon>Psathyrellaceae</taxon>
        <taxon>Coprinopsis</taxon>
    </lineage>
</organism>
<dbReference type="InParanoid" id="D6RPA7"/>
<dbReference type="Proteomes" id="UP000001861">
    <property type="component" value="Unassembled WGS sequence"/>
</dbReference>
<dbReference type="RefSeq" id="XP_002910644.1">
    <property type="nucleotide sequence ID" value="XM_002910598.1"/>
</dbReference>
<keyword evidence="2" id="KW-0472">Membrane</keyword>
<protein>
    <submittedName>
        <fullName evidence="3">Uncharacterized protein</fullName>
    </submittedName>
</protein>
<dbReference type="VEuPathDB" id="FungiDB:CC1G_14975"/>
<keyword evidence="2" id="KW-0812">Transmembrane</keyword>
<accession>D6RPA7</accession>
<feature type="compositionally biased region" description="Low complexity" evidence="1">
    <location>
        <begin position="100"/>
        <end position="110"/>
    </location>
</feature>
<feature type="region of interest" description="Disordered" evidence="1">
    <location>
        <begin position="94"/>
        <end position="126"/>
    </location>
</feature>
<proteinExistence type="predicted"/>
<comment type="caution">
    <text evidence="3">The sequence shown here is derived from an EMBL/GenBank/DDBJ whole genome shotgun (WGS) entry which is preliminary data.</text>
</comment>
<dbReference type="HOGENOM" id="CLU_1555168_0_0_1"/>
<feature type="compositionally biased region" description="Basic and acidic residues" evidence="1">
    <location>
        <begin position="113"/>
        <end position="126"/>
    </location>
</feature>
<dbReference type="AlphaFoldDB" id="D6RPA7"/>
<evidence type="ECO:0000256" key="1">
    <source>
        <dbReference type="SAM" id="MobiDB-lite"/>
    </source>
</evidence>
<dbReference type="KEGG" id="cci:CC1G_14975"/>
<keyword evidence="2" id="KW-1133">Transmembrane helix</keyword>
<name>D6RPA7_COPC7</name>
<dbReference type="OrthoDB" id="10615354at2759"/>
<evidence type="ECO:0000313" key="3">
    <source>
        <dbReference type="EMBL" id="EFI27150.1"/>
    </source>
</evidence>